<dbReference type="Proteomes" id="UP001147746">
    <property type="component" value="Unassembled WGS sequence"/>
</dbReference>
<keyword evidence="1" id="KW-0732">Signal</keyword>
<proteinExistence type="predicted"/>
<evidence type="ECO:0000313" key="2">
    <source>
        <dbReference type="EMBL" id="KAJ5316299.1"/>
    </source>
</evidence>
<name>A0A9W9L6S6_9EURO</name>
<feature type="chain" id="PRO_5041194838" description="Chitin-binding type-2 domain-containing protein" evidence="1">
    <location>
        <begin position="18"/>
        <end position="150"/>
    </location>
</feature>
<protein>
    <recommendedName>
        <fullName evidence="4">Chitin-binding type-2 domain-containing protein</fullName>
    </recommendedName>
</protein>
<reference evidence="2" key="2">
    <citation type="journal article" date="2023" name="IMA Fungus">
        <title>Comparative genomic study of the Penicillium genus elucidates a diverse pangenome and 15 lateral gene transfer events.</title>
        <authorList>
            <person name="Petersen C."/>
            <person name="Sorensen T."/>
            <person name="Nielsen M.R."/>
            <person name="Sondergaard T.E."/>
            <person name="Sorensen J.L."/>
            <person name="Fitzpatrick D.A."/>
            <person name="Frisvad J.C."/>
            <person name="Nielsen K.L."/>
        </authorList>
    </citation>
    <scope>NUCLEOTIDE SEQUENCE</scope>
    <source>
        <strain evidence="2">IBT 21472</strain>
    </source>
</reference>
<evidence type="ECO:0008006" key="4">
    <source>
        <dbReference type="Google" id="ProtNLM"/>
    </source>
</evidence>
<sequence>MHLQLLHLLPLLTLTYAIPFTNSTSTTNSTKSAYLKANQECGSNNQCSMTCKDGDFHPMSSNGTIYFACTIQADHEIKYSIWNCKDTVFKDNIEVCEAASGRWCSSKAYCVVPDKGDGFGDFCKEKGAEARMIKEDLEYEAVLSEENCRA</sequence>
<gene>
    <name evidence="2" type="ORF">N7476_006606</name>
</gene>
<dbReference type="AlphaFoldDB" id="A0A9W9L6S6"/>
<evidence type="ECO:0000313" key="3">
    <source>
        <dbReference type="Proteomes" id="UP001147746"/>
    </source>
</evidence>
<feature type="signal peptide" evidence="1">
    <location>
        <begin position="1"/>
        <end position="17"/>
    </location>
</feature>
<organism evidence="2 3">
    <name type="scientific">Penicillium atrosanguineum</name>
    <dbReference type="NCBI Taxonomy" id="1132637"/>
    <lineage>
        <taxon>Eukaryota</taxon>
        <taxon>Fungi</taxon>
        <taxon>Dikarya</taxon>
        <taxon>Ascomycota</taxon>
        <taxon>Pezizomycotina</taxon>
        <taxon>Eurotiomycetes</taxon>
        <taxon>Eurotiomycetidae</taxon>
        <taxon>Eurotiales</taxon>
        <taxon>Aspergillaceae</taxon>
        <taxon>Penicillium</taxon>
    </lineage>
</organism>
<evidence type="ECO:0000256" key="1">
    <source>
        <dbReference type="SAM" id="SignalP"/>
    </source>
</evidence>
<comment type="caution">
    <text evidence="2">The sequence shown here is derived from an EMBL/GenBank/DDBJ whole genome shotgun (WGS) entry which is preliminary data.</text>
</comment>
<reference evidence="2" key="1">
    <citation type="submission" date="2022-12" db="EMBL/GenBank/DDBJ databases">
        <authorList>
            <person name="Petersen C."/>
        </authorList>
    </citation>
    <scope>NUCLEOTIDE SEQUENCE</scope>
    <source>
        <strain evidence="2">IBT 21472</strain>
    </source>
</reference>
<accession>A0A9W9L6S6</accession>
<dbReference type="EMBL" id="JAPZBO010000005">
    <property type="protein sequence ID" value="KAJ5316299.1"/>
    <property type="molecule type" value="Genomic_DNA"/>
</dbReference>
<keyword evidence="3" id="KW-1185">Reference proteome</keyword>